<protein>
    <submittedName>
        <fullName evidence="1">Uncharacterized protein</fullName>
    </submittedName>
</protein>
<evidence type="ECO:0000313" key="2">
    <source>
        <dbReference type="Proteomes" id="UP000324507"/>
    </source>
</evidence>
<organism evidence="1 2">
    <name type="scientific">Paracoccus yeei</name>
    <dbReference type="NCBI Taxonomy" id="147645"/>
    <lineage>
        <taxon>Bacteria</taxon>
        <taxon>Pseudomonadati</taxon>
        <taxon>Pseudomonadota</taxon>
        <taxon>Alphaproteobacteria</taxon>
        <taxon>Rhodobacterales</taxon>
        <taxon>Paracoccaceae</taxon>
        <taxon>Paracoccus</taxon>
    </lineage>
</organism>
<dbReference type="AlphaFoldDB" id="A0A5P2QTH6"/>
<sequence>MGIADRYISKGGRTADYGRDAFVDDLLTVSNFLCWAENDGAFYAGHTAQEAFKAMCRMLDMDSVRLRKIAMGEA</sequence>
<dbReference type="RefSeq" id="WP_150350988.1">
    <property type="nucleotide sequence ID" value="NZ_CP044081.1"/>
</dbReference>
<name>A0A5P2QTH6_9RHOB</name>
<accession>A0A5P2QTH6</accession>
<reference evidence="1 2" key="1">
    <citation type="submission" date="2019-09" db="EMBL/GenBank/DDBJ databases">
        <title>FDA dAtabase for Regulatory Grade micrObial Sequences (FDA-ARGOS): Supporting development and validation of Infectious Disease Dx tests.</title>
        <authorList>
            <person name="Sciortino C."/>
            <person name="Tallon L."/>
            <person name="Sadzewicz L."/>
            <person name="Vavikolanu K."/>
            <person name="Mehta A."/>
            <person name="Aluvathingal J."/>
            <person name="Nadendla S."/>
            <person name="Nandy P."/>
            <person name="Geyer C."/>
            <person name="Yan Y."/>
            <person name="Sichtig H."/>
        </authorList>
    </citation>
    <scope>NUCLEOTIDE SEQUENCE [LARGE SCALE GENOMIC DNA]</scope>
    <source>
        <strain evidence="1 2">FDAARGOS_643</strain>
    </source>
</reference>
<gene>
    <name evidence="1" type="ORF">FOB51_14425</name>
</gene>
<dbReference type="EMBL" id="CP044081">
    <property type="protein sequence ID" value="QEU09100.1"/>
    <property type="molecule type" value="Genomic_DNA"/>
</dbReference>
<proteinExistence type="predicted"/>
<dbReference type="Proteomes" id="UP000324507">
    <property type="component" value="Chromosome"/>
</dbReference>
<evidence type="ECO:0000313" key="1">
    <source>
        <dbReference type="EMBL" id="QEU09100.1"/>
    </source>
</evidence>